<evidence type="ECO:0000256" key="1">
    <source>
        <dbReference type="SAM" id="Phobius"/>
    </source>
</evidence>
<keyword evidence="1" id="KW-1133">Transmembrane helix</keyword>
<keyword evidence="2" id="KW-0732">Signal</keyword>
<evidence type="ECO:0000313" key="4">
    <source>
        <dbReference type="Proteomes" id="UP001139179"/>
    </source>
</evidence>
<dbReference type="RefSeq" id="WP_251225271.1">
    <property type="nucleotide sequence ID" value="NZ_JAMBOL010000047.1"/>
</dbReference>
<dbReference type="AlphaFoldDB" id="A0A9X2DWN5"/>
<reference evidence="3" key="1">
    <citation type="submission" date="2022-05" db="EMBL/GenBank/DDBJ databases">
        <title>Comparative Genomics of Spacecraft Associated Microbes.</title>
        <authorList>
            <person name="Tran M.T."/>
            <person name="Wright A."/>
            <person name="Seuylemezian A."/>
            <person name="Eisen J."/>
            <person name="Coil D."/>
        </authorList>
    </citation>
    <scope>NUCLEOTIDE SEQUENCE</scope>
    <source>
        <strain evidence="3">214.1.1</strain>
    </source>
</reference>
<dbReference type="EMBL" id="JAMBOL010000047">
    <property type="protein sequence ID" value="MCM3716623.1"/>
    <property type="molecule type" value="Genomic_DNA"/>
</dbReference>
<feature type="signal peptide" evidence="2">
    <location>
        <begin position="1"/>
        <end position="23"/>
    </location>
</feature>
<accession>A0A9X2DWN5</accession>
<keyword evidence="4" id="KW-1185">Reference proteome</keyword>
<gene>
    <name evidence="3" type="ORF">M3202_21510</name>
</gene>
<organism evidence="3 4">
    <name type="scientific">Halalkalibacter oceani</name>
    <dbReference type="NCBI Taxonomy" id="1653776"/>
    <lineage>
        <taxon>Bacteria</taxon>
        <taxon>Bacillati</taxon>
        <taxon>Bacillota</taxon>
        <taxon>Bacilli</taxon>
        <taxon>Bacillales</taxon>
        <taxon>Bacillaceae</taxon>
        <taxon>Halalkalibacter</taxon>
    </lineage>
</organism>
<feature type="chain" id="PRO_5040723223" evidence="2">
    <location>
        <begin position="24"/>
        <end position="135"/>
    </location>
</feature>
<keyword evidence="1" id="KW-0472">Membrane</keyword>
<dbReference type="Proteomes" id="UP001139179">
    <property type="component" value="Unassembled WGS sequence"/>
</dbReference>
<evidence type="ECO:0000313" key="3">
    <source>
        <dbReference type="EMBL" id="MCM3716623.1"/>
    </source>
</evidence>
<protein>
    <submittedName>
        <fullName evidence="3">Uncharacterized protein</fullName>
    </submittedName>
</protein>
<name>A0A9X2DWN5_9BACI</name>
<proteinExistence type="predicted"/>
<feature type="transmembrane region" description="Helical" evidence="1">
    <location>
        <begin position="72"/>
        <end position="92"/>
    </location>
</feature>
<sequence>MKTLLQVMLILMCMCFMVTYVAAEDVSEPSVTERIANATPESPAGDVIDYETIKSNADSYTFGTFLSKAKDLSFQLLIAWLILAGFILFFSLKIAFRLAVIGVGGFFLIQYHEEALTVVFAVGNWLADFLRVGFI</sequence>
<keyword evidence="1" id="KW-0812">Transmembrane</keyword>
<evidence type="ECO:0000256" key="2">
    <source>
        <dbReference type="SAM" id="SignalP"/>
    </source>
</evidence>
<comment type="caution">
    <text evidence="3">The sequence shown here is derived from an EMBL/GenBank/DDBJ whole genome shotgun (WGS) entry which is preliminary data.</text>
</comment>